<dbReference type="InterPro" id="IPR044999">
    <property type="entry name" value="CbbY-like"/>
</dbReference>
<accession>A0A4R0PDS7</accession>
<organism evidence="1 2">
    <name type="scientific">Oricola cellulosilytica</name>
    <dbReference type="NCBI Taxonomy" id="1429082"/>
    <lineage>
        <taxon>Bacteria</taxon>
        <taxon>Pseudomonadati</taxon>
        <taxon>Pseudomonadota</taxon>
        <taxon>Alphaproteobacteria</taxon>
        <taxon>Hyphomicrobiales</taxon>
        <taxon>Ahrensiaceae</taxon>
        <taxon>Oricola</taxon>
    </lineage>
</organism>
<dbReference type="PANTHER" id="PTHR42896:SF2">
    <property type="entry name" value="CBBY-LIKE PROTEIN"/>
    <property type="match status" value="1"/>
</dbReference>
<keyword evidence="1" id="KW-0378">Hydrolase</keyword>
<dbReference type="Pfam" id="PF13419">
    <property type="entry name" value="HAD_2"/>
    <property type="match status" value="1"/>
</dbReference>
<dbReference type="SUPFAM" id="SSF56784">
    <property type="entry name" value="HAD-like"/>
    <property type="match status" value="1"/>
</dbReference>
<dbReference type="OrthoDB" id="9800058at2"/>
<dbReference type="Gene3D" id="1.10.150.240">
    <property type="entry name" value="Putative phosphatase, domain 2"/>
    <property type="match status" value="1"/>
</dbReference>
<reference evidence="1 2" key="1">
    <citation type="journal article" date="2015" name="Antonie Van Leeuwenhoek">
        <title>Oricola cellulosilytica gen. nov., sp. nov., a cellulose-degrading bacterium of the family Phyllobacteriaceae isolated from surface seashore water, and emended descriptions of Mesorhizobium loti and Phyllobacterium myrsinacearum.</title>
        <authorList>
            <person name="Hameed A."/>
            <person name="Shahina M."/>
            <person name="Lai W.A."/>
            <person name="Lin S.Y."/>
            <person name="Young L.S."/>
            <person name="Liu Y.C."/>
            <person name="Hsu Y.H."/>
            <person name="Young C.C."/>
        </authorList>
    </citation>
    <scope>NUCLEOTIDE SEQUENCE [LARGE SCALE GENOMIC DNA]</scope>
    <source>
        <strain evidence="1 2">KCTC 52183</strain>
    </source>
</reference>
<evidence type="ECO:0000313" key="2">
    <source>
        <dbReference type="Proteomes" id="UP000291301"/>
    </source>
</evidence>
<dbReference type="InterPro" id="IPR041492">
    <property type="entry name" value="HAD_2"/>
</dbReference>
<gene>
    <name evidence="1" type="ORF">E0D97_12980</name>
</gene>
<protein>
    <submittedName>
        <fullName evidence="1">HAD family hydrolase</fullName>
    </submittedName>
</protein>
<dbReference type="AlphaFoldDB" id="A0A4R0PDS7"/>
<evidence type="ECO:0000313" key="1">
    <source>
        <dbReference type="EMBL" id="TCD13396.1"/>
    </source>
</evidence>
<dbReference type="NCBIfam" id="TIGR01509">
    <property type="entry name" value="HAD-SF-IA-v3"/>
    <property type="match status" value="1"/>
</dbReference>
<sequence>MALRAVIFDVDGTLAETEELHRLAFNRTFEEAGLPWVWGRELYGRLLKVTGGRERLEVYADETGSEAVDAAKLHRRKTEIYGAFMTRGNVDLRPGIERIMRDSLSRGIKLAIATTTSRPNVYRLFEATVGLDLLSEFHSIRTGEDVTHKKPDPEVFALSLKDLGMSADECVVFEDSENGLRAAKALGIPTVATPSIYTACDDFSLADVVVPHSDEPFSYRRMLADEGGSDIPSDLRRLLLAG</sequence>
<keyword evidence="2" id="KW-1185">Reference proteome</keyword>
<dbReference type="PANTHER" id="PTHR42896">
    <property type="entry name" value="XYLULOSE-1,5-BISPHOSPHATE (XUBP) PHOSPHATASE"/>
    <property type="match status" value="1"/>
</dbReference>
<dbReference type="InterPro" id="IPR036412">
    <property type="entry name" value="HAD-like_sf"/>
</dbReference>
<dbReference type="InterPro" id="IPR023214">
    <property type="entry name" value="HAD_sf"/>
</dbReference>
<proteinExistence type="predicted"/>
<dbReference type="Gene3D" id="3.40.50.1000">
    <property type="entry name" value="HAD superfamily/HAD-like"/>
    <property type="match status" value="1"/>
</dbReference>
<dbReference type="SFLD" id="SFLDS00003">
    <property type="entry name" value="Haloacid_Dehalogenase"/>
    <property type="match status" value="1"/>
</dbReference>
<comment type="caution">
    <text evidence="1">The sequence shown here is derived from an EMBL/GenBank/DDBJ whole genome shotgun (WGS) entry which is preliminary data.</text>
</comment>
<name>A0A4R0PDS7_9HYPH</name>
<dbReference type="InterPro" id="IPR023198">
    <property type="entry name" value="PGP-like_dom2"/>
</dbReference>
<dbReference type="Proteomes" id="UP000291301">
    <property type="component" value="Unassembled WGS sequence"/>
</dbReference>
<dbReference type="PRINTS" id="PR00413">
    <property type="entry name" value="HADHALOGNASE"/>
</dbReference>
<dbReference type="InterPro" id="IPR006439">
    <property type="entry name" value="HAD-SF_hydro_IA"/>
</dbReference>
<dbReference type="EMBL" id="SJST01000005">
    <property type="protein sequence ID" value="TCD13396.1"/>
    <property type="molecule type" value="Genomic_DNA"/>
</dbReference>
<dbReference type="SFLD" id="SFLDG01129">
    <property type="entry name" value="C1.5:_HAD__Beta-PGM__Phosphata"/>
    <property type="match status" value="1"/>
</dbReference>
<dbReference type="RefSeq" id="WP_131569601.1">
    <property type="nucleotide sequence ID" value="NZ_JAINFK010000006.1"/>
</dbReference>
<dbReference type="GO" id="GO:0016787">
    <property type="term" value="F:hydrolase activity"/>
    <property type="evidence" value="ECO:0007669"/>
    <property type="project" value="UniProtKB-KW"/>
</dbReference>